<dbReference type="Proteomes" id="UP000184386">
    <property type="component" value="Unassembled WGS sequence"/>
</dbReference>
<dbReference type="PROSITE" id="PS01124">
    <property type="entry name" value="HTH_ARAC_FAMILY_2"/>
    <property type="match status" value="1"/>
</dbReference>
<dbReference type="Gene3D" id="3.40.50.2300">
    <property type="match status" value="1"/>
</dbReference>
<comment type="function">
    <text evidence="9">May play the central regulatory role in sporulation. It may be an element of the effector pathway responsible for the activation of sporulation genes in response to nutritional stress. Spo0A may act in concert with spo0H (a sigma factor) to control the expression of some genes that are critical to the sporulation process.</text>
</comment>
<evidence type="ECO:0000256" key="2">
    <source>
        <dbReference type="ARBA" id="ARBA00018672"/>
    </source>
</evidence>
<proteinExistence type="predicted"/>
<keyword evidence="5" id="KW-0902">Two-component regulatory system</keyword>
<evidence type="ECO:0000256" key="3">
    <source>
        <dbReference type="ARBA" id="ARBA00022490"/>
    </source>
</evidence>
<evidence type="ECO:0000256" key="10">
    <source>
        <dbReference type="PROSITE-ProRule" id="PRU00169"/>
    </source>
</evidence>
<name>A0A1M6RC38_9FIRM</name>
<evidence type="ECO:0000256" key="7">
    <source>
        <dbReference type="ARBA" id="ARBA00023125"/>
    </source>
</evidence>
<sequence length="504" mass="58312">MFTMIVADDEKVIRESIVECIDWESIDVKIVASCSNGVEVMDTIMDESPDIVLTDIKMPGFTGLELIEKISKMDPDVEFIILSGYKEFDFAKQALQLGVRCYLLKPAGEEQLITAVENAKSNFLRKKNHSSLEREQKRLSEQAEEYHRQLLLYDIFVSAVNPLEASHYIDVKNKSGYLIAYFTFVEENFLIPFADAVYGLLKKADAEPIIDFLYVSHSMAVILKDSSGLSDKLRRFSETAWFTGQTIRITFTGKFYESLSEGLGQLTSNLMRYPKIYSINRLLHVRELYNACLSFEKIQYLTDQLLNLMDRTKEEEKIKRLLKNFFMPIEDMELLHNYGIHLLSQLIRKLPETLFHKSVYYDLLEKLSVCDDIKTYREILTEQILLLLSDSRDKNSIVSQVKHYVEENLSDPDISLKKIAREQIHMNVDYLSRIFAKVNGEKFSHYLNRRRIETAKVLLLKQDTAVAFVADKVGCGNNPRYFSQIFKKYTGYTPSAFVEQFSGK</sequence>
<evidence type="ECO:0000259" key="12">
    <source>
        <dbReference type="PROSITE" id="PS50110"/>
    </source>
</evidence>
<dbReference type="STRING" id="1121322.SAMN02745136_02224"/>
<dbReference type="PANTHER" id="PTHR42713:SF3">
    <property type="entry name" value="TRANSCRIPTIONAL REGULATORY PROTEIN HPTR"/>
    <property type="match status" value="1"/>
</dbReference>
<keyword evidence="7 13" id="KW-0238">DNA-binding</keyword>
<keyword evidence="14" id="KW-1185">Reference proteome</keyword>
<gene>
    <name evidence="13" type="ORF">SAMN02745136_02224</name>
</gene>
<dbReference type="CDD" id="cd17536">
    <property type="entry name" value="REC_YesN-like"/>
    <property type="match status" value="1"/>
</dbReference>
<dbReference type="Pfam" id="PF00072">
    <property type="entry name" value="Response_reg"/>
    <property type="match status" value="1"/>
</dbReference>
<comment type="subcellular location">
    <subcellularLocation>
        <location evidence="1">Cytoplasm</location>
    </subcellularLocation>
</comment>
<organism evidence="13 14">
    <name type="scientific">Anaerocolumna jejuensis DSM 15929</name>
    <dbReference type="NCBI Taxonomy" id="1121322"/>
    <lineage>
        <taxon>Bacteria</taxon>
        <taxon>Bacillati</taxon>
        <taxon>Bacillota</taxon>
        <taxon>Clostridia</taxon>
        <taxon>Lachnospirales</taxon>
        <taxon>Lachnospiraceae</taxon>
        <taxon>Anaerocolumna</taxon>
    </lineage>
</organism>
<dbReference type="SUPFAM" id="SSF52172">
    <property type="entry name" value="CheY-like"/>
    <property type="match status" value="1"/>
</dbReference>
<feature type="modified residue" description="4-aspartylphosphate" evidence="10">
    <location>
        <position position="55"/>
    </location>
</feature>
<dbReference type="GO" id="GO:0005737">
    <property type="term" value="C:cytoplasm"/>
    <property type="evidence" value="ECO:0007669"/>
    <property type="project" value="UniProtKB-SubCell"/>
</dbReference>
<evidence type="ECO:0000256" key="9">
    <source>
        <dbReference type="ARBA" id="ARBA00024867"/>
    </source>
</evidence>
<dbReference type="InterPro" id="IPR051552">
    <property type="entry name" value="HptR"/>
</dbReference>
<keyword evidence="4 10" id="KW-0597">Phosphoprotein</keyword>
<evidence type="ECO:0000256" key="6">
    <source>
        <dbReference type="ARBA" id="ARBA00023015"/>
    </source>
</evidence>
<evidence type="ECO:0000256" key="5">
    <source>
        <dbReference type="ARBA" id="ARBA00023012"/>
    </source>
</evidence>
<dbReference type="SMART" id="SM00448">
    <property type="entry name" value="REC"/>
    <property type="match status" value="1"/>
</dbReference>
<dbReference type="Gene3D" id="1.10.10.60">
    <property type="entry name" value="Homeodomain-like"/>
    <property type="match status" value="2"/>
</dbReference>
<dbReference type="InterPro" id="IPR009057">
    <property type="entry name" value="Homeodomain-like_sf"/>
</dbReference>
<evidence type="ECO:0000313" key="14">
    <source>
        <dbReference type="Proteomes" id="UP000184386"/>
    </source>
</evidence>
<dbReference type="PANTHER" id="PTHR42713">
    <property type="entry name" value="HISTIDINE KINASE-RELATED"/>
    <property type="match status" value="1"/>
</dbReference>
<evidence type="ECO:0000259" key="11">
    <source>
        <dbReference type="PROSITE" id="PS01124"/>
    </source>
</evidence>
<dbReference type="AlphaFoldDB" id="A0A1M6RC38"/>
<dbReference type="GO" id="GO:0043565">
    <property type="term" value="F:sequence-specific DNA binding"/>
    <property type="evidence" value="ECO:0007669"/>
    <property type="project" value="InterPro"/>
</dbReference>
<dbReference type="Pfam" id="PF12833">
    <property type="entry name" value="HTH_18"/>
    <property type="match status" value="1"/>
</dbReference>
<evidence type="ECO:0000313" key="13">
    <source>
        <dbReference type="EMBL" id="SHK30029.1"/>
    </source>
</evidence>
<keyword evidence="8" id="KW-0804">Transcription</keyword>
<dbReference type="SMART" id="SM00342">
    <property type="entry name" value="HTH_ARAC"/>
    <property type="match status" value="1"/>
</dbReference>
<reference evidence="13 14" key="1">
    <citation type="submission" date="2016-11" db="EMBL/GenBank/DDBJ databases">
        <authorList>
            <person name="Jaros S."/>
            <person name="Januszkiewicz K."/>
            <person name="Wedrychowicz H."/>
        </authorList>
    </citation>
    <scope>NUCLEOTIDE SEQUENCE [LARGE SCALE GENOMIC DNA]</scope>
    <source>
        <strain evidence="13 14">DSM 15929</strain>
    </source>
</reference>
<dbReference type="PROSITE" id="PS50110">
    <property type="entry name" value="RESPONSE_REGULATORY"/>
    <property type="match status" value="1"/>
</dbReference>
<dbReference type="InterPro" id="IPR001789">
    <property type="entry name" value="Sig_transdc_resp-reg_receiver"/>
</dbReference>
<feature type="domain" description="Response regulatory" evidence="12">
    <location>
        <begin position="3"/>
        <end position="120"/>
    </location>
</feature>
<dbReference type="GO" id="GO:0000160">
    <property type="term" value="P:phosphorelay signal transduction system"/>
    <property type="evidence" value="ECO:0007669"/>
    <property type="project" value="UniProtKB-KW"/>
</dbReference>
<dbReference type="InterPro" id="IPR018060">
    <property type="entry name" value="HTH_AraC"/>
</dbReference>
<evidence type="ECO:0000256" key="8">
    <source>
        <dbReference type="ARBA" id="ARBA00023163"/>
    </source>
</evidence>
<dbReference type="SUPFAM" id="SSF46689">
    <property type="entry name" value="Homeodomain-like"/>
    <property type="match status" value="1"/>
</dbReference>
<feature type="domain" description="HTH araC/xylS-type" evidence="11">
    <location>
        <begin position="399"/>
        <end position="500"/>
    </location>
</feature>
<dbReference type="InterPro" id="IPR011006">
    <property type="entry name" value="CheY-like_superfamily"/>
</dbReference>
<dbReference type="GO" id="GO:0003700">
    <property type="term" value="F:DNA-binding transcription factor activity"/>
    <property type="evidence" value="ECO:0007669"/>
    <property type="project" value="InterPro"/>
</dbReference>
<keyword evidence="6" id="KW-0805">Transcription regulation</keyword>
<dbReference type="RefSeq" id="WP_073275759.1">
    <property type="nucleotide sequence ID" value="NZ_FRAC01000010.1"/>
</dbReference>
<protein>
    <recommendedName>
        <fullName evidence="2">Stage 0 sporulation protein A homolog</fullName>
    </recommendedName>
</protein>
<keyword evidence="3" id="KW-0963">Cytoplasm</keyword>
<accession>A0A1M6RC38</accession>
<dbReference type="EMBL" id="FRAC01000010">
    <property type="protein sequence ID" value="SHK30029.1"/>
    <property type="molecule type" value="Genomic_DNA"/>
</dbReference>
<evidence type="ECO:0000256" key="1">
    <source>
        <dbReference type="ARBA" id="ARBA00004496"/>
    </source>
</evidence>
<evidence type="ECO:0000256" key="4">
    <source>
        <dbReference type="ARBA" id="ARBA00022553"/>
    </source>
</evidence>
<dbReference type="OrthoDB" id="9794370at2"/>